<comment type="similarity">
    <text evidence="2 6">Belongs to the CDC50/LEM3 family.</text>
</comment>
<dbReference type="InterPro" id="IPR005045">
    <property type="entry name" value="CDC50/LEM3_fam"/>
</dbReference>
<sequence>MINWLKRNVLEQELPGKYRRNNYLKMALKLLVFSFVNLTLGIVMFVTYANIFKVVVPYKDDIVKVINLPTGKIFLYVELDFNQANLKYIKSINYDQLKGQTTDLDLSSTEPFNKIDGKIVYPAGEVSNSYFQDKFEIENLQIVQEGIVFKEDMKRIGITGYKPGQISIPETWTSETNKNSKPLNFEGNVSGLPVLNERFINWINLSLFQPTKKLWGFVDVEEKGEFVLKVESISDYKKRIVFTKNSWLGPKNYFLPVLFIVISIFCFTTALLMFWM</sequence>
<dbReference type="PANTHER" id="PTHR10926">
    <property type="entry name" value="CELL CYCLE CONTROL PROTEIN 50"/>
    <property type="match status" value="1"/>
</dbReference>
<keyword evidence="5 6" id="KW-0472">Membrane</keyword>
<dbReference type="GO" id="GO:0005783">
    <property type="term" value="C:endoplasmic reticulum"/>
    <property type="evidence" value="ECO:0007669"/>
    <property type="project" value="TreeGrafter"/>
</dbReference>
<gene>
    <name evidence="8" type="primary">LEM3</name>
    <name evidence="8" type="ORF">EHP00_927</name>
</gene>
<keyword evidence="9" id="KW-1185">Reference proteome</keyword>
<proteinExistence type="inferred from homology"/>
<dbReference type="GO" id="GO:0005886">
    <property type="term" value="C:plasma membrane"/>
    <property type="evidence" value="ECO:0007669"/>
    <property type="project" value="TreeGrafter"/>
</dbReference>
<evidence type="ECO:0000256" key="4">
    <source>
        <dbReference type="ARBA" id="ARBA00022989"/>
    </source>
</evidence>
<dbReference type="VEuPathDB" id="MicrosporidiaDB:EHP00_927"/>
<evidence type="ECO:0000256" key="1">
    <source>
        <dbReference type="ARBA" id="ARBA00004141"/>
    </source>
</evidence>
<dbReference type="PIRSF" id="PIRSF015840">
    <property type="entry name" value="DUF284_TM_euk"/>
    <property type="match status" value="1"/>
</dbReference>
<comment type="subcellular location">
    <subcellularLocation>
        <location evidence="1">Membrane</location>
        <topology evidence="1">Multi-pass membrane protein</topology>
    </subcellularLocation>
</comment>
<dbReference type="GO" id="GO:0045332">
    <property type="term" value="P:phospholipid translocation"/>
    <property type="evidence" value="ECO:0007669"/>
    <property type="project" value="UniProtKB-UniRule"/>
</dbReference>
<protein>
    <submittedName>
        <fullName evidence="8">LEM3</fullName>
    </submittedName>
</protein>
<comment type="caution">
    <text evidence="8">The sequence shown here is derived from an EMBL/GenBank/DDBJ whole genome shotgun (WGS) entry which is preliminary data.</text>
</comment>
<evidence type="ECO:0000256" key="3">
    <source>
        <dbReference type="ARBA" id="ARBA00022692"/>
    </source>
</evidence>
<evidence type="ECO:0000256" key="7">
    <source>
        <dbReference type="SAM" id="Phobius"/>
    </source>
</evidence>
<dbReference type="OrthoDB" id="340608at2759"/>
<evidence type="ECO:0000256" key="2">
    <source>
        <dbReference type="ARBA" id="ARBA00009457"/>
    </source>
</evidence>
<reference evidence="8 9" key="1">
    <citation type="journal article" date="2017" name="Environ. Microbiol.">
        <title>Decay of the glycolytic pathway and adaptation to intranuclear parasitism within Enterocytozoonidae microsporidia.</title>
        <authorList>
            <person name="Wiredu Boakye D."/>
            <person name="Jaroenlak P."/>
            <person name="Prachumwat A."/>
            <person name="Williams T.A."/>
            <person name="Bateman K.S."/>
            <person name="Itsathitphaisarn O."/>
            <person name="Sritunyalucksana K."/>
            <person name="Paszkiewicz K.H."/>
            <person name="Moore K.A."/>
            <person name="Stentiford G.D."/>
            <person name="Williams B.A."/>
        </authorList>
    </citation>
    <scope>NUCLEOTIDE SEQUENCE [LARGE SCALE GENOMIC DNA]</scope>
    <source>
        <strain evidence="8 9">TH1</strain>
    </source>
</reference>
<dbReference type="STRING" id="646526.A0A1W0E4V9"/>
<accession>A0A1W0E4V9</accession>
<evidence type="ECO:0000256" key="5">
    <source>
        <dbReference type="ARBA" id="ARBA00023136"/>
    </source>
</evidence>
<dbReference type="Proteomes" id="UP000192758">
    <property type="component" value="Unassembled WGS sequence"/>
</dbReference>
<dbReference type="PANTHER" id="PTHR10926:SF0">
    <property type="entry name" value="CDC50, ISOFORM A"/>
    <property type="match status" value="1"/>
</dbReference>
<evidence type="ECO:0000256" key="6">
    <source>
        <dbReference type="PIRNR" id="PIRNR015840"/>
    </source>
</evidence>
<feature type="transmembrane region" description="Helical" evidence="7">
    <location>
        <begin position="253"/>
        <end position="275"/>
    </location>
</feature>
<dbReference type="AlphaFoldDB" id="A0A1W0E4V9"/>
<keyword evidence="3 7" id="KW-0812">Transmembrane</keyword>
<evidence type="ECO:0000313" key="9">
    <source>
        <dbReference type="Proteomes" id="UP000192758"/>
    </source>
</evidence>
<keyword evidence="4 7" id="KW-1133">Transmembrane helix</keyword>
<dbReference type="GO" id="GO:0005794">
    <property type="term" value="C:Golgi apparatus"/>
    <property type="evidence" value="ECO:0007669"/>
    <property type="project" value="TreeGrafter"/>
</dbReference>
<name>A0A1W0E4V9_9MICR</name>
<organism evidence="8 9">
    <name type="scientific">Ecytonucleospora hepatopenaei</name>
    <dbReference type="NCBI Taxonomy" id="646526"/>
    <lineage>
        <taxon>Eukaryota</taxon>
        <taxon>Fungi</taxon>
        <taxon>Fungi incertae sedis</taxon>
        <taxon>Microsporidia</taxon>
        <taxon>Enterocytozoonidae</taxon>
        <taxon>Ecytonucleospora</taxon>
    </lineage>
</organism>
<evidence type="ECO:0000313" key="8">
    <source>
        <dbReference type="EMBL" id="OQS54258.1"/>
    </source>
</evidence>
<dbReference type="EMBL" id="MNPJ01000021">
    <property type="protein sequence ID" value="OQS54258.1"/>
    <property type="molecule type" value="Genomic_DNA"/>
</dbReference>
<feature type="transmembrane region" description="Helical" evidence="7">
    <location>
        <begin position="27"/>
        <end position="49"/>
    </location>
</feature>
<dbReference type="Pfam" id="PF03381">
    <property type="entry name" value="CDC50"/>
    <property type="match status" value="1"/>
</dbReference>